<evidence type="ECO:0000256" key="4">
    <source>
        <dbReference type="ARBA" id="ARBA00022478"/>
    </source>
</evidence>
<dbReference type="GO" id="GO:0046872">
    <property type="term" value="F:metal ion binding"/>
    <property type="evidence" value="ECO:0007669"/>
    <property type="project" value="UniProtKB-KW"/>
</dbReference>
<dbReference type="InterPro" id="IPR044893">
    <property type="entry name" value="RNA_pol_Rpb1_clamp_domain"/>
</dbReference>
<dbReference type="InterPro" id="IPR007075">
    <property type="entry name" value="RNA_pol_Rpb1_6"/>
</dbReference>
<dbReference type="Pfam" id="PF04997">
    <property type="entry name" value="RNA_pol_Rpb1_1"/>
    <property type="match status" value="1"/>
</dbReference>
<sequence>MATSDNTKINVSKIIGIQFSILSPDEIRKASVAEITNKETYVNNKPVIGGLFDPRMGVLEPGLICPTDGLDYIKTPGYFGHIELARPVFYIQYLTTILKILRCVCFKCSKLLISKEKYKYLLQYSGEERWTNVFQKISGKVTRCGEESEDGCGCKQPKTIRRDGLATIYAEWLGGGDDDENMIVKLIPETVLKIFKRISNEDVDFMGFNSTFSRPEWMICEVMIVPPPAIRPSIKHDAQQRSEDDITHILVNIIKVNKILQERIEQNSPQNVIDDWTLQLQYFVSSQVDNKIPGISSVAQRSGRPLKSIKERLNGKQGRVRGNLMGKRVDFSARSVITADPNLSIRELGVPMKIAKNITKPVVVNKRNKASLMLLVINGPEKWPGAKILEKKNGESISLRYVEREKMRLEEGDIVHRHMMDGDAVLFNRQPTLHRMSMMCHIARIMKQGDTFRMNVADTKPYNADFDGDEMNLHMPQDLESESELRNLAAVPYQLVSPSNNKPIVGIFQDSMLGAYQLTRETTKFSKREAMNLLMNSTKINLDVFTNKVVSSFDILSQILPPITLKYKNKVWNEDEDFNKSNNVLEIYDGNYKRGLLDKGCLGNGTSGIIHRICNDFGNIASAKFIDDFQNIVTDYMKTSSFSVGVSDLVSNEETNTRIVETINKKMNEVKDVIDQIHIGVFQNESGKSNSEEFETRVNSILNKATAESGKIGLKNLDKNNRFVTMVKAGSKGSELNISFMISCLGQQNINSKRIPYGFENRTLPHFSKFDDSPGARGFVEQSYIKGLHPEELFFHAMGGRTGLIDTAVKTSTTGYIQRRLIKGLEDLKIEYDMTVRNNRGKIVQFAYGDDGIDTVFVENQRIPIVNMTNEEIYVHYYITNENSIIFTKDIQRKMKKQKDAYNIVAQKYVDKMIGVREDIIKYVFANKKKDQVHLPVAFSFIINNIQNQFKLSKNSIVDITPLETFDIIEQKYEELKSIYYSPPTKLFEIMYYYYLSPRELLIIKRFNKVALTYLLDYIITIYKRSIVSPGEMVGMIAAQSIGEPTTQMTLNTFHFAGVASKSNVTRGVPRIEEILSISDNPKNPSVTTYLRDVDKYDRIKAQSIMCMIEHTNLANIVSSVEIRFDPNDLSTVVEEDKVMIEEYYEYEKMISQSGAEQVSASREKSKWIFRMEMDPEIMFEKNITMDDVHFAIKNTYQDEVTCIYSDYNDDKLIFRIRMNNVLKKEKAKKDSKKSLDQSDEIYLLKNFQDTMLTNVVLKGIKNISKVIIRKILDEVVRNEDRFEQKESWVLDTVGSNLIDILGLDYVDVNNTYTNNIVEMYKVLGIEAARQAIYNEFIEVIEFDGTYLNSHHLNMLCDRMTYNYKMTSIFRHGINNDDIGALAKASFEETPEMFLKAARHGDIDHMRGISGNVMCGQEGYFGTSMFQLYLDQEAYKDVDEEDDYVIEDNNDIIEQAFNSFGDNTADKCSSSNLKLNNTATNVKTSNIKMDDSYVPDF</sequence>
<evidence type="ECO:0000256" key="11">
    <source>
        <dbReference type="ARBA" id="ARBA00023163"/>
    </source>
</evidence>
<comment type="similarity">
    <text evidence="1">Belongs to the RNA polymerase beta' chain family.</text>
</comment>
<evidence type="ECO:0000256" key="12">
    <source>
        <dbReference type="ARBA" id="ARBA00073930"/>
    </source>
</evidence>
<proteinExistence type="inferred from homology"/>
<dbReference type="EMBL" id="MN739235">
    <property type="protein sequence ID" value="QHS94937.1"/>
    <property type="molecule type" value="Genomic_DNA"/>
</dbReference>
<evidence type="ECO:0000256" key="5">
    <source>
        <dbReference type="ARBA" id="ARBA00022679"/>
    </source>
</evidence>
<dbReference type="Gene3D" id="1.10.274.100">
    <property type="entry name" value="RNA polymerase Rpb1, domain 3"/>
    <property type="match status" value="1"/>
</dbReference>
<dbReference type="InterPro" id="IPR042102">
    <property type="entry name" value="RNA_pol_Rpb1_3_sf"/>
</dbReference>
<evidence type="ECO:0000256" key="1">
    <source>
        <dbReference type="ARBA" id="ARBA00006460"/>
    </source>
</evidence>
<organism evidence="14">
    <name type="scientific">viral metagenome</name>
    <dbReference type="NCBI Taxonomy" id="1070528"/>
    <lineage>
        <taxon>unclassified sequences</taxon>
        <taxon>metagenomes</taxon>
        <taxon>organismal metagenomes</taxon>
    </lineage>
</organism>
<dbReference type="Gene3D" id="3.30.1360.140">
    <property type="match status" value="1"/>
</dbReference>
<evidence type="ECO:0000256" key="7">
    <source>
        <dbReference type="ARBA" id="ARBA00022723"/>
    </source>
</evidence>
<dbReference type="Pfam" id="PF04992">
    <property type="entry name" value="RNA_pol_Rpb1_6"/>
    <property type="match status" value="1"/>
</dbReference>
<dbReference type="GO" id="GO:0005665">
    <property type="term" value="C:RNA polymerase II, core complex"/>
    <property type="evidence" value="ECO:0007669"/>
    <property type="project" value="TreeGrafter"/>
</dbReference>
<reference evidence="14" key="1">
    <citation type="journal article" date="2020" name="Nature">
        <title>Giant virus diversity and host interactions through global metagenomics.</title>
        <authorList>
            <person name="Schulz F."/>
            <person name="Roux S."/>
            <person name="Paez-Espino D."/>
            <person name="Jungbluth S."/>
            <person name="Walsh D.A."/>
            <person name="Denef V.J."/>
            <person name="McMahon K.D."/>
            <person name="Konstantinidis K.T."/>
            <person name="Eloe-Fadrosh E.A."/>
            <person name="Kyrpides N.C."/>
            <person name="Woyke T."/>
        </authorList>
    </citation>
    <scope>NUCLEOTIDE SEQUENCE</scope>
    <source>
        <strain evidence="14">GVMAG-M-3300018428-16</strain>
    </source>
</reference>
<evidence type="ECO:0000256" key="3">
    <source>
        <dbReference type="ARBA" id="ARBA00016625"/>
    </source>
</evidence>
<keyword evidence="11" id="KW-0804">Transcription</keyword>
<evidence type="ECO:0000256" key="6">
    <source>
        <dbReference type="ARBA" id="ARBA00022695"/>
    </source>
</evidence>
<evidence type="ECO:0000256" key="10">
    <source>
        <dbReference type="ARBA" id="ARBA00023125"/>
    </source>
</evidence>
<dbReference type="InterPro" id="IPR007066">
    <property type="entry name" value="RNA_pol_Rpb1_3"/>
</dbReference>
<dbReference type="Pfam" id="PF04990">
    <property type="entry name" value="RNA_pol_Rpb1_7"/>
    <property type="match status" value="1"/>
</dbReference>
<dbReference type="EC" id="2.7.7.6" evidence="2"/>
<dbReference type="Pfam" id="PF04998">
    <property type="entry name" value="RNA_pol_Rpb1_5"/>
    <property type="match status" value="1"/>
</dbReference>
<accession>A0A6C0BRB7</accession>
<name>A0A6C0BRB7_9ZZZZ</name>
<evidence type="ECO:0000259" key="13">
    <source>
        <dbReference type="SMART" id="SM00663"/>
    </source>
</evidence>
<evidence type="ECO:0000256" key="8">
    <source>
        <dbReference type="ARBA" id="ARBA00022833"/>
    </source>
</evidence>
<dbReference type="SUPFAM" id="SSF64484">
    <property type="entry name" value="beta and beta-prime subunits of DNA dependent RNA-polymerase"/>
    <property type="match status" value="1"/>
</dbReference>
<dbReference type="Gene3D" id="6.20.50.80">
    <property type="match status" value="1"/>
</dbReference>
<dbReference type="InterPro" id="IPR000722">
    <property type="entry name" value="RNA_pol_asu"/>
</dbReference>
<keyword evidence="7" id="KW-0479">Metal-binding</keyword>
<evidence type="ECO:0000313" key="14">
    <source>
        <dbReference type="EMBL" id="QHS94937.1"/>
    </source>
</evidence>
<keyword evidence="8" id="KW-0862">Zinc</keyword>
<dbReference type="Gene3D" id="1.10.150.390">
    <property type="match status" value="1"/>
</dbReference>
<keyword evidence="4" id="KW-0240">DNA-directed RNA polymerase</keyword>
<dbReference type="InterPro" id="IPR045867">
    <property type="entry name" value="DNA-dir_RpoC_beta_prime"/>
</dbReference>
<dbReference type="Gene3D" id="3.30.1490.180">
    <property type="entry name" value="RNA polymerase ii"/>
    <property type="match status" value="1"/>
</dbReference>
<dbReference type="FunFam" id="2.40.40.20:FF:000019">
    <property type="entry name" value="DNA-directed RNA polymerase II subunit RPB1"/>
    <property type="match status" value="1"/>
</dbReference>
<dbReference type="PANTHER" id="PTHR19376:SF37">
    <property type="entry name" value="DNA-DIRECTED RNA POLYMERASE II SUBUNIT RPB1"/>
    <property type="match status" value="1"/>
</dbReference>
<dbReference type="InterPro" id="IPR007073">
    <property type="entry name" value="RNA_pol_Rpb1_7"/>
</dbReference>
<dbReference type="SMART" id="SM00663">
    <property type="entry name" value="RPOLA_N"/>
    <property type="match status" value="1"/>
</dbReference>
<dbReference type="InterPro" id="IPR007080">
    <property type="entry name" value="RNA_pol_Rpb1_1"/>
</dbReference>
<dbReference type="Gene3D" id="6.10.250.2940">
    <property type="match status" value="1"/>
</dbReference>
<protein>
    <recommendedName>
        <fullName evidence="3">DNA-directed RNA polymerase II subunit RPB1</fullName>
        <ecNumber evidence="2">2.7.7.6</ecNumber>
    </recommendedName>
    <alternativeName>
        <fullName evidence="12">DNA-directed RNA polymerase II subunit rpb1</fullName>
    </alternativeName>
</protein>
<keyword evidence="10" id="KW-0238">DNA-binding</keyword>
<dbReference type="NCBIfam" id="NF006336">
    <property type="entry name" value="PRK08566.1"/>
    <property type="match status" value="1"/>
</dbReference>
<dbReference type="InterPro" id="IPR038120">
    <property type="entry name" value="Rpb1_funnel_sf"/>
</dbReference>
<keyword evidence="5" id="KW-0808">Transferase</keyword>
<dbReference type="Pfam" id="PF00623">
    <property type="entry name" value="RNA_pol_Rpb1_2"/>
    <property type="match status" value="1"/>
</dbReference>
<dbReference type="GO" id="GO:0003677">
    <property type="term" value="F:DNA binding"/>
    <property type="evidence" value="ECO:0007669"/>
    <property type="project" value="UniProtKB-KW"/>
</dbReference>
<dbReference type="Pfam" id="PF04983">
    <property type="entry name" value="RNA_pol_Rpb1_3"/>
    <property type="match status" value="1"/>
</dbReference>
<dbReference type="GO" id="GO:0003899">
    <property type="term" value="F:DNA-directed RNA polymerase activity"/>
    <property type="evidence" value="ECO:0007669"/>
    <property type="project" value="UniProtKB-EC"/>
</dbReference>
<dbReference type="InterPro" id="IPR038593">
    <property type="entry name" value="RNA_pol_Rpb1_7_sf"/>
</dbReference>
<dbReference type="GO" id="GO:0006351">
    <property type="term" value="P:DNA-templated transcription"/>
    <property type="evidence" value="ECO:0007669"/>
    <property type="project" value="InterPro"/>
</dbReference>
<feature type="domain" description="RNA polymerase N-terminal" evidence="13">
    <location>
        <begin position="216"/>
        <end position="519"/>
    </location>
</feature>
<evidence type="ECO:0000256" key="2">
    <source>
        <dbReference type="ARBA" id="ARBA00012418"/>
    </source>
</evidence>
<keyword evidence="9" id="KW-0460">Magnesium</keyword>
<dbReference type="InterPro" id="IPR007081">
    <property type="entry name" value="RNA_pol_Rpb1_5"/>
</dbReference>
<dbReference type="PANTHER" id="PTHR19376">
    <property type="entry name" value="DNA-DIRECTED RNA POLYMERASE"/>
    <property type="match status" value="1"/>
</dbReference>
<dbReference type="FunFam" id="4.10.860.120:FF:000003">
    <property type="entry name" value="DNA-directed RNA polymerase subunit"/>
    <property type="match status" value="1"/>
</dbReference>
<dbReference type="Gene3D" id="1.10.132.30">
    <property type="match status" value="1"/>
</dbReference>
<dbReference type="Gene3D" id="2.40.40.20">
    <property type="match status" value="1"/>
</dbReference>
<keyword evidence="6" id="KW-0548">Nucleotidyltransferase</keyword>
<dbReference type="Gene3D" id="4.10.860.120">
    <property type="entry name" value="RNA polymerase II, clamp domain"/>
    <property type="match status" value="1"/>
</dbReference>
<dbReference type="InterPro" id="IPR007083">
    <property type="entry name" value="RNA_pol_Rpb1_4"/>
</dbReference>
<evidence type="ECO:0000256" key="9">
    <source>
        <dbReference type="ARBA" id="ARBA00022842"/>
    </source>
</evidence>
<dbReference type="Pfam" id="PF05000">
    <property type="entry name" value="RNA_pol_Rpb1_4"/>
    <property type="match status" value="1"/>
</dbReference>
<dbReference type="InterPro" id="IPR006592">
    <property type="entry name" value="RNA_pol_N"/>
</dbReference>